<name>A0ABX7QYF6_9GAMM</name>
<dbReference type="Pfam" id="PF10438">
    <property type="entry name" value="Cyc-maltodext_C"/>
    <property type="match status" value="1"/>
</dbReference>
<evidence type="ECO:0000256" key="4">
    <source>
        <dbReference type="SAM" id="SignalP"/>
    </source>
</evidence>
<dbReference type="SUPFAM" id="SSF81296">
    <property type="entry name" value="E set domains"/>
    <property type="match status" value="1"/>
</dbReference>
<feature type="region of interest" description="Disordered" evidence="3">
    <location>
        <begin position="143"/>
        <end position="166"/>
    </location>
</feature>
<accession>A0ABX7QYF6</accession>
<keyword evidence="1" id="KW-0378">Hydrolase</keyword>
<dbReference type="RefSeq" id="WP_207379138.1">
    <property type="nucleotide sequence ID" value="NZ_CP071502.1"/>
</dbReference>
<feature type="compositionally biased region" description="Basic and acidic residues" evidence="3">
    <location>
        <begin position="157"/>
        <end position="166"/>
    </location>
</feature>
<dbReference type="SMART" id="SM00642">
    <property type="entry name" value="Aamy"/>
    <property type="match status" value="1"/>
</dbReference>
<feature type="signal peptide" evidence="4">
    <location>
        <begin position="1"/>
        <end position="21"/>
    </location>
</feature>
<evidence type="ECO:0000256" key="3">
    <source>
        <dbReference type="SAM" id="MobiDB-lite"/>
    </source>
</evidence>
<dbReference type="Pfam" id="PF00128">
    <property type="entry name" value="Alpha-amylase"/>
    <property type="match status" value="1"/>
</dbReference>
<protein>
    <submittedName>
        <fullName evidence="6">Cyclomaltodextrinase N-terminal domain-containing protein</fullName>
    </submittedName>
</protein>
<dbReference type="SUPFAM" id="SSF51445">
    <property type="entry name" value="(Trans)glycosidases"/>
    <property type="match status" value="1"/>
</dbReference>
<dbReference type="InterPro" id="IPR006047">
    <property type="entry name" value="GH13_cat_dom"/>
</dbReference>
<dbReference type="InterPro" id="IPR017853">
    <property type="entry name" value="GH"/>
</dbReference>
<dbReference type="InterPro" id="IPR013783">
    <property type="entry name" value="Ig-like_fold"/>
</dbReference>
<dbReference type="Gene3D" id="2.60.40.1180">
    <property type="entry name" value="Golgi alpha-mannosidase II"/>
    <property type="match status" value="1"/>
</dbReference>
<keyword evidence="4" id="KW-0732">Signal</keyword>
<dbReference type="PANTHER" id="PTHR10357:SF210">
    <property type="entry name" value="MALTODEXTRIN GLUCOSIDASE"/>
    <property type="match status" value="1"/>
</dbReference>
<keyword evidence="7" id="KW-1185">Reference proteome</keyword>
<evidence type="ECO:0000256" key="1">
    <source>
        <dbReference type="ARBA" id="ARBA00022801"/>
    </source>
</evidence>
<proteinExistence type="predicted"/>
<organism evidence="6 7">
    <name type="scientific">Shewanella sedimentimangrovi</name>
    <dbReference type="NCBI Taxonomy" id="2814293"/>
    <lineage>
        <taxon>Bacteria</taxon>
        <taxon>Pseudomonadati</taxon>
        <taxon>Pseudomonadota</taxon>
        <taxon>Gammaproteobacteria</taxon>
        <taxon>Alteromonadales</taxon>
        <taxon>Shewanellaceae</taxon>
        <taxon>Shewanella</taxon>
    </lineage>
</organism>
<dbReference type="InterPro" id="IPR019492">
    <property type="entry name" value="Cyclo-malto-dextrinase_C"/>
</dbReference>
<dbReference type="Gene3D" id="2.60.40.10">
    <property type="entry name" value="Immunoglobulins"/>
    <property type="match status" value="1"/>
</dbReference>
<evidence type="ECO:0000313" key="7">
    <source>
        <dbReference type="Proteomes" id="UP000663207"/>
    </source>
</evidence>
<dbReference type="InterPro" id="IPR014756">
    <property type="entry name" value="Ig_E-set"/>
</dbReference>
<dbReference type="InterPro" id="IPR013780">
    <property type="entry name" value="Glyco_hydro_b"/>
</dbReference>
<dbReference type="SUPFAM" id="SSF51011">
    <property type="entry name" value="Glycosyl hydrolase domain"/>
    <property type="match status" value="1"/>
</dbReference>
<evidence type="ECO:0000256" key="2">
    <source>
        <dbReference type="ARBA" id="ARBA00023295"/>
    </source>
</evidence>
<feature type="chain" id="PRO_5046327038" evidence="4">
    <location>
        <begin position="22"/>
        <end position="622"/>
    </location>
</feature>
<keyword evidence="2" id="KW-0326">Glycosidase</keyword>
<dbReference type="Gene3D" id="3.20.20.80">
    <property type="entry name" value="Glycosidases"/>
    <property type="match status" value="1"/>
</dbReference>
<evidence type="ECO:0000313" key="6">
    <source>
        <dbReference type="EMBL" id="QSX35646.1"/>
    </source>
</evidence>
<sequence length="622" mass="69794">MTKKPLLFTLFPLCWSLGAIAAPDIAELKIEPSNWWAGMHNPKLELMLHGKGIGQAELRLENAHGAELEKTFSGSSANYLFADLDLDQASPGDITLVLTLNGKELRLSYSLLERQVGSAERASFDGSDLIYLITPDRFANGDSSNDNVAALGDPADPDNKDGRHGGDLKGITQHLDYLSDLGVTQLWINPVMENRQQAYSYHGYSITDFYNVDQRFGTNQQYRELVRAAEQKGMGVIKDVVLNHIGSGHWWMQDLPFPDWINYADEPVYTSHRRTTAQDPYATDADQQDFASGWFVDSMPDLNQRNPQLATYLIQNSIWWIEFAGLSGLRTDTWSYSDKAFLTRWAAQVRGEYPGLNIVGEEWSTNPNIVSYWQKGKINPDGYVSELPALMDFPLNDTLLRAINTKEDWGKGWIELYEALVNDNLYPAPHNLVLFEGNHDTNRLYSVLGEDLDKYKLALAYVFCVKRIPQLFYGTEVLLTSPVEGRHDGLVRGDMPGFNADDRVNAFTGKGLSTEQQQALAFVRTLAQFRKQSRALAEGQLKHFVPQNGVYVLYREAPANEGKAAEHVLLLLNKNPDTTAIDMGRFAQYLPPGSRVNSLFEGKSFNLPAQLQLSAPVTLLSW</sequence>
<dbReference type="InterPro" id="IPR015171">
    <property type="entry name" value="Cyc-maltodext_N"/>
</dbReference>
<dbReference type="PANTHER" id="PTHR10357">
    <property type="entry name" value="ALPHA-AMYLASE FAMILY MEMBER"/>
    <property type="match status" value="1"/>
</dbReference>
<gene>
    <name evidence="6" type="ORF">JYB85_09590</name>
</gene>
<dbReference type="Pfam" id="PF09087">
    <property type="entry name" value="Cyc-maltodext_N"/>
    <property type="match status" value="1"/>
</dbReference>
<evidence type="ECO:0000259" key="5">
    <source>
        <dbReference type="SMART" id="SM00642"/>
    </source>
</evidence>
<dbReference type="Proteomes" id="UP000663207">
    <property type="component" value="Chromosome"/>
</dbReference>
<reference evidence="6 7" key="1">
    <citation type="submission" date="2021-03" db="EMBL/GenBank/DDBJ databases">
        <title>Novel species identification of genus Shewanella.</title>
        <authorList>
            <person name="Liu G."/>
            <person name="Zhang Q."/>
        </authorList>
    </citation>
    <scope>NUCLEOTIDE SEQUENCE [LARGE SCALE GENOMIC DNA]</scope>
    <source>
        <strain evidence="6 7">FJAT-52962</strain>
    </source>
</reference>
<dbReference type="CDD" id="cd11340">
    <property type="entry name" value="AmyAc_bac_CMD_like_3"/>
    <property type="match status" value="1"/>
</dbReference>
<feature type="domain" description="Glycosyl hydrolase family 13 catalytic" evidence="5">
    <location>
        <begin position="132"/>
        <end position="530"/>
    </location>
</feature>
<dbReference type="EMBL" id="CP071502">
    <property type="protein sequence ID" value="QSX35646.1"/>
    <property type="molecule type" value="Genomic_DNA"/>
</dbReference>